<comment type="caution">
    <text evidence="1">The sequence shown here is derived from an EMBL/GenBank/DDBJ whole genome shotgun (WGS) entry which is preliminary data.</text>
</comment>
<reference evidence="1 2" key="1">
    <citation type="submission" date="2019-03" db="EMBL/GenBank/DDBJ databases">
        <title>First draft genome of Liparis tanakae, snailfish: a comprehensive survey of snailfish specific genes.</title>
        <authorList>
            <person name="Kim W."/>
            <person name="Song I."/>
            <person name="Jeong J.-H."/>
            <person name="Kim D."/>
            <person name="Kim S."/>
            <person name="Ryu S."/>
            <person name="Song J.Y."/>
            <person name="Lee S.K."/>
        </authorList>
    </citation>
    <scope>NUCLEOTIDE SEQUENCE [LARGE SCALE GENOMIC DNA]</scope>
    <source>
        <tissue evidence="1">Muscle</tissue>
    </source>
</reference>
<dbReference type="Proteomes" id="UP000314294">
    <property type="component" value="Unassembled WGS sequence"/>
</dbReference>
<name>A0A4Z2FYJ2_9TELE</name>
<accession>A0A4Z2FYJ2</accession>
<protein>
    <submittedName>
        <fullName evidence="1">Uncharacterized protein</fullName>
    </submittedName>
</protein>
<dbReference type="EMBL" id="SRLO01000792">
    <property type="protein sequence ID" value="TNN46366.1"/>
    <property type="molecule type" value="Genomic_DNA"/>
</dbReference>
<organism evidence="1 2">
    <name type="scientific">Liparis tanakae</name>
    <name type="common">Tanaka's snailfish</name>
    <dbReference type="NCBI Taxonomy" id="230148"/>
    <lineage>
        <taxon>Eukaryota</taxon>
        <taxon>Metazoa</taxon>
        <taxon>Chordata</taxon>
        <taxon>Craniata</taxon>
        <taxon>Vertebrata</taxon>
        <taxon>Euteleostomi</taxon>
        <taxon>Actinopterygii</taxon>
        <taxon>Neopterygii</taxon>
        <taxon>Teleostei</taxon>
        <taxon>Neoteleostei</taxon>
        <taxon>Acanthomorphata</taxon>
        <taxon>Eupercaria</taxon>
        <taxon>Perciformes</taxon>
        <taxon>Cottioidei</taxon>
        <taxon>Cottales</taxon>
        <taxon>Liparidae</taxon>
        <taxon>Liparis</taxon>
    </lineage>
</organism>
<sequence>MQLDSFQSHQSPWADLPGTVAALPSQVLAVGQDARGPSALERKPGVDEASRQLQLLVGEHVEEGHQVPVVLVALKVDICCAQHEKVKTWRPRVCGVWTRSFEDQRTAAWSNRLVQCAAAPVEQVP</sequence>
<keyword evidence="2" id="KW-1185">Reference proteome</keyword>
<proteinExistence type="predicted"/>
<gene>
    <name evidence="1" type="ORF">EYF80_043426</name>
</gene>
<evidence type="ECO:0000313" key="2">
    <source>
        <dbReference type="Proteomes" id="UP000314294"/>
    </source>
</evidence>
<evidence type="ECO:0000313" key="1">
    <source>
        <dbReference type="EMBL" id="TNN46366.1"/>
    </source>
</evidence>
<dbReference type="AlphaFoldDB" id="A0A4Z2FYJ2"/>